<organism evidence="2 3">
    <name type="scientific">Brassica cretica</name>
    <name type="common">Mustard</name>
    <dbReference type="NCBI Taxonomy" id="69181"/>
    <lineage>
        <taxon>Eukaryota</taxon>
        <taxon>Viridiplantae</taxon>
        <taxon>Streptophyta</taxon>
        <taxon>Embryophyta</taxon>
        <taxon>Tracheophyta</taxon>
        <taxon>Spermatophyta</taxon>
        <taxon>Magnoliopsida</taxon>
        <taxon>eudicotyledons</taxon>
        <taxon>Gunneridae</taxon>
        <taxon>Pentapetalae</taxon>
        <taxon>rosids</taxon>
        <taxon>malvids</taxon>
        <taxon>Brassicales</taxon>
        <taxon>Brassicaceae</taxon>
        <taxon>Brassiceae</taxon>
        <taxon>Brassica</taxon>
    </lineage>
</organism>
<dbReference type="Proteomes" id="UP000266723">
    <property type="component" value="Unassembled WGS sequence"/>
</dbReference>
<dbReference type="EMBL" id="QGKV02001556">
    <property type="protein sequence ID" value="KAF3518737.1"/>
    <property type="molecule type" value="Genomic_DNA"/>
</dbReference>
<evidence type="ECO:0000256" key="1">
    <source>
        <dbReference type="SAM" id="MobiDB-lite"/>
    </source>
</evidence>
<name>A0ABQ7AXC2_BRACR</name>
<proteinExistence type="predicted"/>
<sequence>MEQPRSNSRYLDHHHFESNCSLSLRYRLMNETSTVQQKNKFPNQKKTTNLMKIFAYVGQKKKDPLYRRYLEGDTSVGLPGDGKYDLIVQYSDKKEEPRHQILSQAEKVLNYQTENFLAQNQLLSVINHKVDQLAEGYNKRLHSLQNSVTEIHGRLNNLHQEMMTMARHMMVDSTQLKDLQRNLESMIHNQRQPDAYFNPLGCISSRMPMYHGSYSPGFLATQLRSTTQSQSQHEQNQGDKRNQNSKLTHLKYRLSHYPSVTNMLMIDRLWICPFSSIVYSILEIFGASTQDDHRDQQSVDVGELESIDAQVMVSIDSEARRSPFGHSRLEAQDFTILEDCP</sequence>
<protein>
    <submittedName>
        <fullName evidence="2">Uncharacterized protein</fullName>
    </submittedName>
</protein>
<accession>A0ABQ7AXC2</accession>
<comment type="caution">
    <text evidence="2">The sequence shown here is derived from an EMBL/GenBank/DDBJ whole genome shotgun (WGS) entry which is preliminary data.</text>
</comment>
<evidence type="ECO:0000313" key="3">
    <source>
        <dbReference type="Proteomes" id="UP000266723"/>
    </source>
</evidence>
<reference evidence="2 3" key="1">
    <citation type="journal article" date="2020" name="BMC Genomics">
        <title>Intraspecific diversification of the crop wild relative Brassica cretica Lam. using demographic model selection.</title>
        <authorList>
            <person name="Kioukis A."/>
            <person name="Michalopoulou V.A."/>
            <person name="Briers L."/>
            <person name="Pirintsos S."/>
            <person name="Studholme D.J."/>
            <person name="Pavlidis P."/>
            <person name="Sarris P.F."/>
        </authorList>
    </citation>
    <scope>NUCLEOTIDE SEQUENCE [LARGE SCALE GENOMIC DNA]</scope>
    <source>
        <strain evidence="3">cv. PFS-1207/04</strain>
    </source>
</reference>
<feature type="compositionally biased region" description="Low complexity" evidence="1">
    <location>
        <begin position="223"/>
        <end position="232"/>
    </location>
</feature>
<evidence type="ECO:0000313" key="2">
    <source>
        <dbReference type="EMBL" id="KAF3518737.1"/>
    </source>
</evidence>
<feature type="region of interest" description="Disordered" evidence="1">
    <location>
        <begin position="223"/>
        <end position="245"/>
    </location>
</feature>
<gene>
    <name evidence="2" type="ORF">DY000_02060034</name>
</gene>
<keyword evidence="3" id="KW-1185">Reference proteome</keyword>